<protein>
    <recommendedName>
        <fullName evidence="1">SET domain-containing protein</fullName>
    </recommendedName>
</protein>
<dbReference type="PANTHER" id="PTHR13271">
    <property type="entry name" value="UNCHARACTERIZED PUTATIVE METHYLTRANSFERASE"/>
    <property type="match status" value="1"/>
</dbReference>
<dbReference type="InterPro" id="IPR050600">
    <property type="entry name" value="SETD3_SETD6_MTase"/>
</dbReference>
<dbReference type="Gene3D" id="3.90.1410.10">
    <property type="entry name" value="set domain protein methyltransferase, domain 1"/>
    <property type="match status" value="1"/>
</dbReference>
<dbReference type="OrthoDB" id="441812at2759"/>
<sequence length="506" mass="56283">MERRTDSAQIETLLSWCSAHNLQIDQRLQVVPDNTGLAVYSGAAFVNPSQTLIKIPKSAVLSVKSCSASQFIETSPYGLDAQLALSLALLIELERGRTSIWYGYLQSLPDGTVDLPLFWGIENDSGTGSSNDSDSPEALKWLEGTEIERLLFDAEGIPISDRIRRYFAEVVVPTMARLPPEVVPESSQPTLQQFFRAYSLVSSRAFLVDAYHGLSMVAIADAFNHSYDNHVHLETEYEVCPDCGSLQQCPHDQDPTDFSSPSKAAETEDDYEMVSNANISPHSEVFNTYGETLTNAQLIAQYGFSLDVNENDRITWQFDDLVKFLDGLPIPRRSSGNPVVPAPNAPFGLPWKILADSFDQNVFIDLDLIDPLHNVDVFCVTCEGKVSWQLWLLISSYFSARLIPADEMLSFLARLGEYHTLWENGNEDTAADGDLDTMILVVKAIAFAVVSLCQERKTRVGRGTTRRQLGDLVDHSQPRAKLVLLQVITELSILESSEALWSETDF</sequence>
<keyword evidence="3" id="KW-1185">Reference proteome</keyword>
<feature type="domain" description="SET" evidence="1">
    <location>
        <begin position="26"/>
        <end position="290"/>
    </location>
</feature>
<dbReference type="InterPro" id="IPR046341">
    <property type="entry name" value="SET_dom_sf"/>
</dbReference>
<dbReference type="GO" id="GO:0005634">
    <property type="term" value="C:nucleus"/>
    <property type="evidence" value="ECO:0007669"/>
    <property type="project" value="TreeGrafter"/>
</dbReference>
<accession>A0A9P5Q9N8</accession>
<dbReference type="Proteomes" id="UP000772434">
    <property type="component" value="Unassembled WGS sequence"/>
</dbReference>
<reference evidence="2" key="1">
    <citation type="submission" date="2020-11" db="EMBL/GenBank/DDBJ databases">
        <authorList>
            <consortium name="DOE Joint Genome Institute"/>
            <person name="Ahrendt S."/>
            <person name="Riley R."/>
            <person name="Andreopoulos W."/>
            <person name="Labutti K."/>
            <person name="Pangilinan J."/>
            <person name="Ruiz-Duenas F.J."/>
            <person name="Barrasa J.M."/>
            <person name="Sanchez-Garcia M."/>
            <person name="Camarero S."/>
            <person name="Miyauchi S."/>
            <person name="Serrano A."/>
            <person name="Linde D."/>
            <person name="Babiker R."/>
            <person name="Drula E."/>
            <person name="Ayuso-Fernandez I."/>
            <person name="Pacheco R."/>
            <person name="Padilla G."/>
            <person name="Ferreira P."/>
            <person name="Barriuso J."/>
            <person name="Kellner H."/>
            <person name="Castanera R."/>
            <person name="Alfaro M."/>
            <person name="Ramirez L."/>
            <person name="Pisabarro A.G."/>
            <person name="Kuo A."/>
            <person name="Tritt A."/>
            <person name="Lipzen A."/>
            <person name="He G."/>
            <person name="Yan M."/>
            <person name="Ng V."/>
            <person name="Cullen D."/>
            <person name="Martin F."/>
            <person name="Rosso M.-N."/>
            <person name="Henrissat B."/>
            <person name="Hibbett D."/>
            <person name="Martinez A.T."/>
            <person name="Grigoriev I.V."/>
        </authorList>
    </citation>
    <scope>NUCLEOTIDE SEQUENCE</scope>
    <source>
        <strain evidence="2">AH 40177</strain>
    </source>
</reference>
<evidence type="ECO:0000313" key="2">
    <source>
        <dbReference type="EMBL" id="KAF9077619.1"/>
    </source>
</evidence>
<dbReference type="EMBL" id="JADNRY010000003">
    <property type="protein sequence ID" value="KAF9077619.1"/>
    <property type="molecule type" value="Genomic_DNA"/>
</dbReference>
<dbReference type="CDD" id="cd10527">
    <property type="entry name" value="SET_LSMT"/>
    <property type="match status" value="1"/>
</dbReference>
<proteinExistence type="predicted"/>
<evidence type="ECO:0000259" key="1">
    <source>
        <dbReference type="PROSITE" id="PS50280"/>
    </source>
</evidence>
<dbReference type="SUPFAM" id="SSF82199">
    <property type="entry name" value="SET domain"/>
    <property type="match status" value="1"/>
</dbReference>
<dbReference type="InterPro" id="IPR001214">
    <property type="entry name" value="SET_dom"/>
</dbReference>
<gene>
    <name evidence="2" type="ORF">BDP27DRAFT_480769</name>
</gene>
<dbReference type="PROSITE" id="PS50280">
    <property type="entry name" value="SET"/>
    <property type="match status" value="1"/>
</dbReference>
<dbReference type="AlphaFoldDB" id="A0A9P5Q9N8"/>
<name>A0A9P5Q9N8_9AGAR</name>
<evidence type="ECO:0000313" key="3">
    <source>
        <dbReference type="Proteomes" id="UP000772434"/>
    </source>
</evidence>
<comment type="caution">
    <text evidence="2">The sequence shown here is derived from an EMBL/GenBank/DDBJ whole genome shotgun (WGS) entry which is preliminary data.</text>
</comment>
<dbReference type="PANTHER" id="PTHR13271:SF34">
    <property type="entry name" value="N-LYSINE METHYLTRANSFERASE SETD6"/>
    <property type="match status" value="1"/>
</dbReference>
<dbReference type="GO" id="GO:0016279">
    <property type="term" value="F:protein-lysine N-methyltransferase activity"/>
    <property type="evidence" value="ECO:0007669"/>
    <property type="project" value="TreeGrafter"/>
</dbReference>
<organism evidence="2 3">
    <name type="scientific">Rhodocollybia butyracea</name>
    <dbReference type="NCBI Taxonomy" id="206335"/>
    <lineage>
        <taxon>Eukaryota</taxon>
        <taxon>Fungi</taxon>
        <taxon>Dikarya</taxon>
        <taxon>Basidiomycota</taxon>
        <taxon>Agaricomycotina</taxon>
        <taxon>Agaricomycetes</taxon>
        <taxon>Agaricomycetidae</taxon>
        <taxon>Agaricales</taxon>
        <taxon>Marasmiineae</taxon>
        <taxon>Omphalotaceae</taxon>
        <taxon>Rhodocollybia</taxon>
    </lineage>
</organism>